<reference evidence="2 3" key="1">
    <citation type="journal article" date="2020" name="Nature">
        <title>Six reference-quality genomes reveal evolution of bat adaptations.</title>
        <authorList>
            <person name="Jebb D."/>
            <person name="Huang Z."/>
            <person name="Pippel M."/>
            <person name="Hughes G.M."/>
            <person name="Lavrichenko K."/>
            <person name="Devanna P."/>
            <person name="Winkler S."/>
            <person name="Jermiin L.S."/>
            <person name="Skirmuntt E.C."/>
            <person name="Katzourakis A."/>
            <person name="Burkitt-Gray L."/>
            <person name="Ray D.A."/>
            <person name="Sullivan K.A.M."/>
            <person name="Roscito J.G."/>
            <person name="Kirilenko B.M."/>
            <person name="Davalos L.M."/>
            <person name="Corthals A.P."/>
            <person name="Power M.L."/>
            <person name="Jones G."/>
            <person name="Ransome R.D."/>
            <person name="Dechmann D.K.N."/>
            <person name="Locatelli A.G."/>
            <person name="Puechmaille S.J."/>
            <person name="Fedrigo O."/>
            <person name="Jarvis E.D."/>
            <person name="Hiller M."/>
            <person name="Vernes S.C."/>
            <person name="Myers E.W."/>
            <person name="Teeling E.C."/>
        </authorList>
    </citation>
    <scope>NUCLEOTIDE SEQUENCE [LARGE SCALE GENOMIC DNA]</scope>
    <source>
        <strain evidence="2">MPipKuh1</strain>
        <tissue evidence="2">Flight muscle</tissue>
    </source>
</reference>
<dbReference type="EMBL" id="JACAGB010000064">
    <property type="protein sequence ID" value="KAF6277519.1"/>
    <property type="molecule type" value="Genomic_DNA"/>
</dbReference>
<gene>
    <name evidence="2" type="ORF">mPipKuh1_010382</name>
</gene>
<evidence type="ECO:0000256" key="1">
    <source>
        <dbReference type="SAM" id="MobiDB-lite"/>
    </source>
</evidence>
<proteinExistence type="predicted"/>
<sequence>MWRDASWVSPTAPSQLGWRNPSWDGPAPPHRLPGHSLPPRPVLPRSGPGLSHRAGPPGRGRLGTGGGVWRSGLGREGGGSAGGTASSGGGGRTVLWALPLPNQPQPRPLCLLHAPAHEGLLGWAYQTLLRCPPPGRACPLAGPM</sequence>
<name>A0A7J7RN11_PIPKU</name>
<protein>
    <submittedName>
        <fullName evidence="2">Uncharacterized protein</fullName>
    </submittedName>
</protein>
<feature type="compositionally biased region" description="Pro residues" evidence="1">
    <location>
        <begin position="26"/>
        <end position="42"/>
    </location>
</feature>
<dbReference type="AlphaFoldDB" id="A0A7J7RN11"/>
<comment type="caution">
    <text evidence="2">The sequence shown here is derived from an EMBL/GenBank/DDBJ whole genome shotgun (WGS) entry which is preliminary data.</text>
</comment>
<dbReference type="Proteomes" id="UP000558488">
    <property type="component" value="Unassembled WGS sequence"/>
</dbReference>
<keyword evidence="3" id="KW-1185">Reference proteome</keyword>
<feature type="region of interest" description="Disordered" evidence="1">
    <location>
        <begin position="1"/>
        <end position="92"/>
    </location>
</feature>
<evidence type="ECO:0000313" key="3">
    <source>
        <dbReference type="Proteomes" id="UP000558488"/>
    </source>
</evidence>
<accession>A0A7J7RN11</accession>
<evidence type="ECO:0000313" key="2">
    <source>
        <dbReference type="EMBL" id="KAF6277519.1"/>
    </source>
</evidence>
<organism evidence="2 3">
    <name type="scientific">Pipistrellus kuhlii</name>
    <name type="common">Kuhl's pipistrelle</name>
    <dbReference type="NCBI Taxonomy" id="59472"/>
    <lineage>
        <taxon>Eukaryota</taxon>
        <taxon>Metazoa</taxon>
        <taxon>Chordata</taxon>
        <taxon>Craniata</taxon>
        <taxon>Vertebrata</taxon>
        <taxon>Euteleostomi</taxon>
        <taxon>Mammalia</taxon>
        <taxon>Eutheria</taxon>
        <taxon>Laurasiatheria</taxon>
        <taxon>Chiroptera</taxon>
        <taxon>Yangochiroptera</taxon>
        <taxon>Vespertilionidae</taxon>
        <taxon>Pipistrellus</taxon>
    </lineage>
</organism>
<feature type="compositionally biased region" description="Gly residues" evidence="1">
    <location>
        <begin position="57"/>
        <end position="92"/>
    </location>
</feature>